<dbReference type="RefSeq" id="WP_182387144.1">
    <property type="nucleotide sequence ID" value="NZ_CP059833.1"/>
</dbReference>
<gene>
    <name evidence="4" type="ORF">HW450_06465</name>
</gene>
<sequence>MGDIKNKVEEVVGKVKEAAGKATENEQLTDEGRADQTKAQAKDAVDDAKNKVLGSLQD</sequence>
<dbReference type="EMBL" id="CP059833">
    <property type="protein sequence ID" value="QMV86335.1"/>
    <property type="molecule type" value="Genomic_DNA"/>
</dbReference>
<protein>
    <submittedName>
        <fullName evidence="4">CsbD family protein</fullName>
    </submittedName>
</protein>
<evidence type="ECO:0000256" key="2">
    <source>
        <dbReference type="SAM" id="MobiDB-lite"/>
    </source>
</evidence>
<reference evidence="4 5" key="1">
    <citation type="submission" date="2020-07" db="EMBL/GenBank/DDBJ databases">
        <title>non toxigenic Corynebacterium sp. nov from a clinical source.</title>
        <authorList>
            <person name="Bernier A.-M."/>
            <person name="Bernard K."/>
        </authorList>
    </citation>
    <scope>NUCLEOTIDE SEQUENCE [LARGE SCALE GENOMIC DNA]</scope>
    <source>
        <strain evidence="5">NML 93-0612</strain>
    </source>
</reference>
<evidence type="ECO:0000256" key="1">
    <source>
        <dbReference type="ARBA" id="ARBA00009129"/>
    </source>
</evidence>
<evidence type="ECO:0000313" key="5">
    <source>
        <dbReference type="Proteomes" id="UP000515570"/>
    </source>
</evidence>
<accession>A0A7G5FI94</accession>
<feature type="region of interest" description="Disordered" evidence="2">
    <location>
        <begin position="17"/>
        <end position="58"/>
    </location>
</feature>
<dbReference type="Pfam" id="PF05532">
    <property type="entry name" value="CsbD"/>
    <property type="match status" value="1"/>
</dbReference>
<dbReference type="Gene3D" id="1.10.1470.10">
    <property type="entry name" value="YjbJ"/>
    <property type="match status" value="1"/>
</dbReference>
<feature type="compositionally biased region" description="Basic and acidic residues" evidence="2">
    <location>
        <begin position="30"/>
        <end position="50"/>
    </location>
</feature>
<feature type="domain" description="CsbD-like" evidence="3">
    <location>
        <begin position="4"/>
        <end position="52"/>
    </location>
</feature>
<dbReference type="Proteomes" id="UP000515570">
    <property type="component" value="Chromosome"/>
</dbReference>
<dbReference type="InterPro" id="IPR036629">
    <property type="entry name" value="YjbJ_sf"/>
</dbReference>
<dbReference type="InterPro" id="IPR008462">
    <property type="entry name" value="CsbD"/>
</dbReference>
<dbReference type="AlphaFoldDB" id="A0A7G5FI94"/>
<proteinExistence type="inferred from homology"/>
<comment type="similarity">
    <text evidence="1">Belongs to the UPF0337 (CsbD) family.</text>
</comment>
<evidence type="ECO:0000259" key="3">
    <source>
        <dbReference type="Pfam" id="PF05532"/>
    </source>
</evidence>
<evidence type="ECO:0000313" key="4">
    <source>
        <dbReference type="EMBL" id="QMV86335.1"/>
    </source>
</evidence>
<keyword evidence="5" id="KW-1185">Reference proteome</keyword>
<organism evidence="4 5">
    <name type="scientific">Corynebacterium hindlerae</name>
    <dbReference type="NCBI Taxonomy" id="699041"/>
    <lineage>
        <taxon>Bacteria</taxon>
        <taxon>Bacillati</taxon>
        <taxon>Actinomycetota</taxon>
        <taxon>Actinomycetes</taxon>
        <taxon>Mycobacteriales</taxon>
        <taxon>Corynebacteriaceae</taxon>
        <taxon>Corynebacterium</taxon>
    </lineage>
</organism>
<name>A0A7G5FI94_9CORY</name>
<dbReference type="SUPFAM" id="SSF69047">
    <property type="entry name" value="Hypothetical protein YjbJ"/>
    <property type="match status" value="1"/>
</dbReference>